<dbReference type="Proteomes" id="UP000095282">
    <property type="component" value="Unplaced"/>
</dbReference>
<keyword evidence="2" id="KW-1185">Reference proteome</keyword>
<feature type="chain" id="PRO_5009309323" evidence="1">
    <location>
        <begin position="20"/>
        <end position="112"/>
    </location>
</feature>
<keyword evidence="1" id="KW-0732">Signal</keyword>
<dbReference type="eggNOG" id="ENOG502TIV0">
    <property type="taxonomic scope" value="Eukaryota"/>
</dbReference>
<accession>A0A1I7UT31</accession>
<evidence type="ECO:0000313" key="2">
    <source>
        <dbReference type="Proteomes" id="UP000095282"/>
    </source>
</evidence>
<proteinExistence type="predicted"/>
<sequence length="112" mass="12968">MFLRSLLLFALLIFLSIEGLVFECFGKCQCYPQFKIIQCATGYRNQLGLTSKADIDGFQVNEHSKNMKIVPEGTLKPLATAAPWKYGRSKREVDVERVKLWMRYFRRIGSKN</sequence>
<evidence type="ECO:0000256" key="1">
    <source>
        <dbReference type="SAM" id="SignalP"/>
    </source>
</evidence>
<dbReference type="WBParaSite" id="Csp11.Scaffold630.g19068.t1">
    <property type="protein sequence ID" value="Csp11.Scaffold630.g19068.t1"/>
    <property type="gene ID" value="Csp11.Scaffold630.g19068"/>
</dbReference>
<evidence type="ECO:0000313" key="3">
    <source>
        <dbReference type="WBParaSite" id="Csp11.Scaffold630.g19068.t1"/>
    </source>
</evidence>
<name>A0A1I7UT31_9PELO</name>
<reference evidence="3" key="1">
    <citation type="submission" date="2016-11" db="UniProtKB">
        <authorList>
            <consortium name="WormBaseParasite"/>
        </authorList>
    </citation>
    <scope>IDENTIFICATION</scope>
</reference>
<protein>
    <submittedName>
        <fullName evidence="3">Uncharacterized protein</fullName>
    </submittedName>
</protein>
<dbReference type="AlphaFoldDB" id="A0A1I7UT31"/>
<organism evidence="2 3">
    <name type="scientific">Caenorhabditis tropicalis</name>
    <dbReference type="NCBI Taxonomy" id="1561998"/>
    <lineage>
        <taxon>Eukaryota</taxon>
        <taxon>Metazoa</taxon>
        <taxon>Ecdysozoa</taxon>
        <taxon>Nematoda</taxon>
        <taxon>Chromadorea</taxon>
        <taxon>Rhabditida</taxon>
        <taxon>Rhabditina</taxon>
        <taxon>Rhabditomorpha</taxon>
        <taxon>Rhabditoidea</taxon>
        <taxon>Rhabditidae</taxon>
        <taxon>Peloderinae</taxon>
        <taxon>Caenorhabditis</taxon>
    </lineage>
</organism>
<feature type="signal peptide" evidence="1">
    <location>
        <begin position="1"/>
        <end position="19"/>
    </location>
</feature>